<feature type="domain" description="Polysaccharide export protein N-terminal" evidence="3">
    <location>
        <begin position="29"/>
        <end position="101"/>
    </location>
</feature>
<dbReference type="GO" id="GO:0015159">
    <property type="term" value="F:polysaccharide transmembrane transporter activity"/>
    <property type="evidence" value="ECO:0007669"/>
    <property type="project" value="InterPro"/>
</dbReference>
<dbReference type="InterPro" id="IPR003715">
    <property type="entry name" value="Poly_export_N"/>
</dbReference>
<organism evidence="5 6">
    <name type="scientific">Pseudomaricurvus hydrocarbonicus</name>
    <dbReference type="NCBI Taxonomy" id="1470433"/>
    <lineage>
        <taxon>Bacteria</taxon>
        <taxon>Pseudomonadati</taxon>
        <taxon>Pseudomonadota</taxon>
        <taxon>Gammaproteobacteria</taxon>
        <taxon>Cellvibrionales</taxon>
        <taxon>Cellvibrionaceae</taxon>
        <taxon>Pseudomaricurvus</taxon>
    </lineage>
</organism>
<evidence type="ECO:0000259" key="4">
    <source>
        <dbReference type="Pfam" id="PF10531"/>
    </source>
</evidence>
<dbReference type="EMBL" id="JAAONZ010000036">
    <property type="protein sequence ID" value="NHO68520.1"/>
    <property type="molecule type" value="Genomic_DNA"/>
</dbReference>
<evidence type="ECO:0000256" key="2">
    <source>
        <dbReference type="SAM" id="SignalP"/>
    </source>
</evidence>
<dbReference type="PANTHER" id="PTHR33619:SF3">
    <property type="entry name" value="POLYSACCHARIDE EXPORT PROTEIN GFCE-RELATED"/>
    <property type="match status" value="1"/>
</dbReference>
<keyword evidence="6" id="KW-1185">Reference proteome</keyword>
<dbReference type="InterPro" id="IPR019554">
    <property type="entry name" value="Soluble_ligand-bd"/>
</dbReference>
<dbReference type="PANTHER" id="PTHR33619">
    <property type="entry name" value="POLYSACCHARIDE EXPORT PROTEIN GFCE-RELATED"/>
    <property type="match status" value="1"/>
</dbReference>
<reference evidence="5" key="1">
    <citation type="submission" date="2020-03" db="EMBL/GenBank/DDBJ databases">
        <authorList>
            <person name="Guo F."/>
        </authorList>
    </citation>
    <scope>NUCLEOTIDE SEQUENCE</scope>
    <source>
        <strain evidence="5">JCM 30134</strain>
    </source>
</reference>
<proteinExistence type="predicted"/>
<gene>
    <name evidence="5" type="ORF">G8770_23455</name>
</gene>
<evidence type="ECO:0000256" key="1">
    <source>
        <dbReference type="ARBA" id="ARBA00022729"/>
    </source>
</evidence>
<keyword evidence="1 2" id="KW-0732">Signal</keyword>
<dbReference type="Gene3D" id="3.30.1950.10">
    <property type="entry name" value="wza like domain"/>
    <property type="match status" value="1"/>
</dbReference>
<comment type="caution">
    <text evidence="5">The sequence shown here is derived from an EMBL/GenBank/DDBJ whole genome shotgun (WGS) entry which is preliminary data.</text>
</comment>
<dbReference type="Pfam" id="PF02563">
    <property type="entry name" value="Poly_export"/>
    <property type="match status" value="1"/>
</dbReference>
<evidence type="ECO:0000313" key="6">
    <source>
        <dbReference type="Proteomes" id="UP000787472"/>
    </source>
</evidence>
<dbReference type="Gene3D" id="3.10.560.10">
    <property type="entry name" value="Outer membrane lipoprotein wza domain like"/>
    <property type="match status" value="1"/>
</dbReference>
<protein>
    <submittedName>
        <fullName evidence="5">Polysaccharide export protein</fullName>
    </submittedName>
</protein>
<sequence>MQARGFVALLVILLAQFSGSVYAQGGGMSEYTLGSGDVIRILVYGEDDLSVESQLSDAGTLSYPFLGELQLLGLTVGELQNKITQGLLGDYLIDPKVSVTILEYRQFYINGEVEKPGGFPFQPGLTIRKAVSLAEGFTERASKKNIFVVSDNDPTSTPRRVELNSPVQPGDSITIEQSFF</sequence>
<dbReference type="Pfam" id="PF10531">
    <property type="entry name" value="SLBB"/>
    <property type="match status" value="1"/>
</dbReference>
<dbReference type="InterPro" id="IPR049712">
    <property type="entry name" value="Poly_export"/>
</dbReference>
<feature type="domain" description="Soluble ligand binding" evidence="4">
    <location>
        <begin position="107"/>
        <end position="150"/>
    </location>
</feature>
<feature type="chain" id="PRO_5038607607" evidence="2">
    <location>
        <begin position="24"/>
        <end position="180"/>
    </location>
</feature>
<evidence type="ECO:0000313" key="5">
    <source>
        <dbReference type="EMBL" id="NHO68520.1"/>
    </source>
</evidence>
<name>A0A9E5T2K8_9GAMM</name>
<feature type="signal peptide" evidence="2">
    <location>
        <begin position="1"/>
        <end position="23"/>
    </location>
</feature>
<accession>A0A9E5T2K8</accession>
<dbReference type="AlphaFoldDB" id="A0A9E5T2K8"/>
<dbReference type="Proteomes" id="UP000787472">
    <property type="component" value="Unassembled WGS sequence"/>
</dbReference>
<evidence type="ECO:0000259" key="3">
    <source>
        <dbReference type="Pfam" id="PF02563"/>
    </source>
</evidence>